<comment type="similarity">
    <text evidence="2">Belongs to the pterin-4-alpha-carbinolamine dehydratase family.</text>
</comment>
<dbReference type="EC" id="4.2.1.96" evidence="3"/>
<dbReference type="PANTHER" id="PTHR12599">
    <property type="entry name" value="PTERIN-4-ALPHA-CARBINOLAMINE DEHYDRATASE"/>
    <property type="match status" value="1"/>
</dbReference>
<sequence length="98" mass="10562">MGTGKPALLADPEITIALATLPEWSRDGDAITRTVEAPSFLDGIELVRKVAHAAEEADHHPDIDIRWRTVRFTLSTHSAGGLTALDTAMAHHIDTILA</sequence>
<dbReference type="SUPFAM" id="SSF55248">
    <property type="entry name" value="PCD-like"/>
    <property type="match status" value="1"/>
</dbReference>
<dbReference type="CDD" id="cd00488">
    <property type="entry name" value="PCD_DCoH"/>
    <property type="match status" value="1"/>
</dbReference>
<proteinExistence type="inferred from homology"/>
<dbReference type="Pfam" id="PF01329">
    <property type="entry name" value="Pterin_4a"/>
    <property type="match status" value="1"/>
</dbReference>
<dbReference type="GO" id="GO:0008124">
    <property type="term" value="F:4-alpha-hydroxytetrahydrobiopterin dehydratase activity"/>
    <property type="evidence" value="ECO:0007669"/>
    <property type="project" value="UniProtKB-EC"/>
</dbReference>
<dbReference type="PANTHER" id="PTHR12599:SF0">
    <property type="entry name" value="PTERIN-4-ALPHA-CARBINOLAMINE DEHYDRATASE"/>
    <property type="match status" value="1"/>
</dbReference>
<evidence type="ECO:0000313" key="6">
    <source>
        <dbReference type="EMBL" id="MFC4125566.1"/>
    </source>
</evidence>
<evidence type="ECO:0000313" key="7">
    <source>
        <dbReference type="Proteomes" id="UP001595767"/>
    </source>
</evidence>
<accession>A0ABV8L4D5</accession>
<evidence type="ECO:0000256" key="3">
    <source>
        <dbReference type="ARBA" id="ARBA00013252"/>
    </source>
</evidence>
<evidence type="ECO:0000256" key="1">
    <source>
        <dbReference type="ARBA" id="ARBA00001554"/>
    </source>
</evidence>
<evidence type="ECO:0000256" key="5">
    <source>
        <dbReference type="ARBA" id="ARBA00023239"/>
    </source>
</evidence>
<protein>
    <recommendedName>
        <fullName evidence="4">Putative pterin-4-alpha-carbinolamine dehydratase</fullName>
        <ecNumber evidence="3">4.2.1.96</ecNumber>
    </recommendedName>
</protein>
<dbReference type="NCBIfam" id="NF002017">
    <property type="entry name" value="PRK00823.1-2"/>
    <property type="match status" value="1"/>
</dbReference>
<organism evidence="6 7">
    <name type="scientific">Nocardia rhizosphaerae</name>
    <dbReference type="NCBI Taxonomy" id="1691571"/>
    <lineage>
        <taxon>Bacteria</taxon>
        <taxon>Bacillati</taxon>
        <taxon>Actinomycetota</taxon>
        <taxon>Actinomycetes</taxon>
        <taxon>Mycobacteriales</taxon>
        <taxon>Nocardiaceae</taxon>
        <taxon>Nocardia</taxon>
    </lineage>
</organism>
<dbReference type="RefSeq" id="WP_378549838.1">
    <property type="nucleotide sequence ID" value="NZ_JBHSBA010000005.1"/>
</dbReference>
<dbReference type="EMBL" id="JBHSBA010000005">
    <property type="protein sequence ID" value="MFC4125566.1"/>
    <property type="molecule type" value="Genomic_DNA"/>
</dbReference>
<gene>
    <name evidence="6" type="ORF">ACFOW8_11555</name>
</gene>
<dbReference type="Gene3D" id="3.30.1360.20">
    <property type="entry name" value="Transcriptional coactivator/pterin dehydratase"/>
    <property type="match status" value="1"/>
</dbReference>
<name>A0ABV8L4D5_9NOCA</name>
<dbReference type="InterPro" id="IPR036428">
    <property type="entry name" value="PCD_sf"/>
</dbReference>
<dbReference type="InterPro" id="IPR001533">
    <property type="entry name" value="Pterin_deHydtase"/>
</dbReference>
<evidence type="ECO:0000256" key="2">
    <source>
        <dbReference type="ARBA" id="ARBA00006472"/>
    </source>
</evidence>
<dbReference type="Proteomes" id="UP001595767">
    <property type="component" value="Unassembled WGS sequence"/>
</dbReference>
<evidence type="ECO:0000256" key="4">
    <source>
        <dbReference type="ARBA" id="ARBA00021735"/>
    </source>
</evidence>
<keyword evidence="7" id="KW-1185">Reference proteome</keyword>
<keyword evidence="5 6" id="KW-0456">Lyase</keyword>
<reference evidence="7" key="1">
    <citation type="journal article" date="2019" name="Int. J. Syst. Evol. Microbiol.">
        <title>The Global Catalogue of Microorganisms (GCM) 10K type strain sequencing project: providing services to taxonomists for standard genome sequencing and annotation.</title>
        <authorList>
            <consortium name="The Broad Institute Genomics Platform"/>
            <consortium name="The Broad Institute Genome Sequencing Center for Infectious Disease"/>
            <person name="Wu L."/>
            <person name="Ma J."/>
        </authorList>
    </citation>
    <scope>NUCLEOTIDE SEQUENCE [LARGE SCALE GENOMIC DNA]</scope>
    <source>
        <strain evidence="7">CGMCC 4.7204</strain>
    </source>
</reference>
<comment type="caution">
    <text evidence="6">The sequence shown here is derived from an EMBL/GenBank/DDBJ whole genome shotgun (WGS) entry which is preliminary data.</text>
</comment>
<comment type="catalytic activity">
    <reaction evidence="1">
        <text>(4aS,6R)-4a-hydroxy-L-erythro-5,6,7,8-tetrahydrobiopterin = (6R)-L-erythro-6,7-dihydrobiopterin + H2O</text>
        <dbReference type="Rhea" id="RHEA:11920"/>
        <dbReference type="ChEBI" id="CHEBI:15377"/>
        <dbReference type="ChEBI" id="CHEBI:15642"/>
        <dbReference type="ChEBI" id="CHEBI:43120"/>
        <dbReference type="EC" id="4.2.1.96"/>
    </reaction>
</comment>